<dbReference type="Proteomes" id="UP001597512">
    <property type="component" value="Unassembled WGS sequence"/>
</dbReference>
<gene>
    <name evidence="2" type="ORF">ACFS25_13910</name>
</gene>
<dbReference type="PANTHER" id="PTHR43162">
    <property type="match status" value="1"/>
</dbReference>
<feature type="domain" description="NmrA-like" evidence="1">
    <location>
        <begin position="21"/>
        <end position="276"/>
    </location>
</feature>
<protein>
    <submittedName>
        <fullName evidence="2">SDR family oxidoreductase</fullName>
        <ecNumber evidence="2">1.6.5.2</ecNumber>
    </submittedName>
</protein>
<dbReference type="RefSeq" id="WP_381501751.1">
    <property type="nucleotide sequence ID" value="NZ_JBHUOM010000007.1"/>
</dbReference>
<dbReference type="SUPFAM" id="SSF51735">
    <property type="entry name" value="NAD(P)-binding Rossmann-fold domains"/>
    <property type="match status" value="1"/>
</dbReference>
<dbReference type="PANTHER" id="PTHR43162:SF1">
    <property type="entry name" value="PRESTALK A DIFFERENTIATION PROTEIN A"/>
    <property type="match status" value="1"/>
</dbReference>
<name>A0ABW6AHV8_9BACT</name>
<keyword evidence="3" id="KW-1185">Reference proteome</keyword>
<dbReference type="GO" id="GO:0003955">
    <property type="term" value="F:NAD(P)H dehydrogenase (quinone) activity"/>
    <property type="evidence" value="ECO:0007669"/>
    <property type="project" value="UniProtKB-EC"/>
</dbReference>
<dbReference type="EC" id="1.6.5.2" evidence="2"/>
<dbReference type="EMBL" id="JBHUOM010000007">
    <property type="protein sequence ID" value="MFD2934886.1"/>
    <property type="molecule type" value="Genomic_DNA"/>
</dbReference>
<keyword evidence="2" id="KW-0560">Oxidoreductase</keyword>
<evidence type="ECO:0000313" key="3">
    <source>
        <dbReference type="Proteomes" id="UP001597512"/>
    </source>
</evidence>
<evidence type="ECO:0000259" key="1">
    <source>
        <dbReference type="Pfam" id="PF05368"/>
    </source>
</evidence>
<dbReference type="Gene3D" id="3.40.50.720">
    <property type="entry name" value="NAD(P)-binding Rossmann-like Domain"/>
    <property type="match status" value="1"/>
</dbReference>
<reference evidence="3" key="1">
    <citation type="journal article" date="2019" name="Int. J. Syst. Evol. Microbiol.">
        <title>The Global Catalogue of Microorganisms (GCM) 10K type strain sequencing project: providing services to taxonomists for standard genome sequencing and annotation.</title>
        <authorList>
            <consortium name="The Broad Institute Genomics Platform"/>
            <consortium name="The Broad Institute Genome Sequencing Center for Infectious Disease"/>
            <person name="Wu L."/>
            <person name="Ma J."/>
        </authorList>
    </citation>
    <scope>NUCLEOTIDE SEQUENCE [LARGE SCALE GENOMIC DNA]</scope>
    <source>
        <strain evidence="3">KCTC 52490</strain>
    </source>
</reference>
<dbReference type="InterPro" id="IPR036291">
    <property type="entry name" value="NAD(P)-bd_dom_sf"/>
</dbReference>
<dbReference type="InterPro" id="IPR051604">
    <property type="entry name" value="Ergot_Alk_Oxidoreductase"/>
</dbReference>
<dbReference type="Gene3D" id="3.90.25.10">
    <property type="entry name" value="UDP-galactose 4-epimerase, domain 1"/>
    <property type="match status" value="1"/>
</dbReference>
<accession>A0ABW6AHV8</accession>
<dbReference type="CDD" id="cd05269">
    <property type="entry name" value="TMR_SDR_a"/>
    <property type="match status" value="1"/>
</dbReference>
<comment type="caution">
    <text evidence="2">The sequence shown here is derived from an EMBL/GenBank/DDBJ whole genome shotgun (WGS) entry which is preliminary data.</text>
</comment>
<dbReference type="Pfam" id="PF05368">
    <property type="entry name" value="NmrA"/>
    <property type="match status" value="1"/>
</dbReference>
<evidence type="ECO:0000313" key="2">
    <source>
        <dbReference type="EMBL" id="MFD2934886.1"/>
    </source>
</evidence>
<proteinExistence type="predicted"/>
<sequence length="305" mass="32706">MQSTANSTAQPVPDTVDAAPTILITGATGNVGSEVTKLLIQQGVHFRAMVRDPKKVPELTALAGVEVVAGDFNDPDALGQALRGIRRAFLLTPSSEQAEAQQLHFVDQAKQAGVQHIVKLSQLAANPTSPVRFLRYHAVVEQAIRESGMAFTFLRPNLFMQGLLTFRDSIAQQGKFFAAIGDAKISLVDVRDIAAAATTALTEPGHVDKIYTLTGPEAITHAQVADELSTVLGHSVTFVDIPATIMRSELAKIGFPDWQADGLIEDYAHYSRNEAAAVEPGVNEATGRPPRSFTTFAHDYASAFS</sequence>
<organism evidence="2 3">
    <name type="scientific">Spirosoma flavum</name>
    <dbReference type="NCBI Taxonomy" id="2048557"/>
    <lineage>
        <taxon>Bacteria</taxon>
        <taxon>Pseudomonadati</taxon>
        <taxon>Bacteroidota</taxon>
        <taxon>Cytophagia</taxon>
        <taxon>Cytophagales</taxon>
        <taxon>Cytophagaceae</taxon>
        <taxon>Spirosoma</taxon>
    </lineage>
</organism>
<dbReference type="InterPro" id="IPR008030">
    <property type="entry name" value="NmrA-like"/>
</dbReference>